<dbReference type="Pfam" id="PF00496">
    <property type="entry name" value="SBP_bac_5"/>
    <property type="match status" value="1"/>
</dbReference>
<protein>
    <submittedName>
        <fullName evidence="5">ABC transporter substrate-binding protein</fullName>
    </submittedName>
</protein>
<name>A0A3N2R9R4_9RHOB</name>
<dbReference type="AlphaFoldDB" id="A0A3N2R9R4"/>
<gene>
    <name evidence="5" type="ORF">EAT49_02135</name>
</gene>
<evidence type="ECO:0000313" key="6">
    <source>
        <dbReference type="Proteomes" id="UP000268016"/>
    </source>
</evidence>
<dbReference type="Gene3D" id="3.40.190.10">
    <property type="entry name" value="Periplasmic binding protein-like II"/>
    <property type="match status" value="1"/>
</dbReference>
<dbReference type="InterPro" id="IPR039424">
    <property type="entry name" value="SBP_5"/>
</dbReference>
<dbReference type="GO" id="GO:0015833">
    <property type="term" value="P:peptide transport"/>
    <property type="evidence" value="ECO:0007669"/>
    <property type="project" value="TreeGrafter"/>
</dbReference>
<dbReference type="InterPro" id="IPR030678">
    <property type="entry name" value="Peptide/Ni-bd"/>
</dbReference>
<keyword evidence="6" id="KW-1185">Reference proteome</keyword>
<evidence type="ECO:0000259" key="4">
    <source>
        <dbReference type="Pfam" id="PF00496"/>
    </source>
</evidence>
<dbReference type="InterPro" id="IPR000914">
    <property type="entry name" value="SBP_5_dom"/>
</dbReference>
<dbReference type="PANTHER" id="PTHR30290:SF38">
    <property type="entry name" value="D,D-DIPEPTIDE-BINDING PERIPLASMIC PROTEIN DDPA-RELATED"/>
    <property type="match status" value="1"/>
</dbReference>
<evidence type="ECO:0000256" key="2">
    <source>
        <dbReference type="ARBA" id="ARBA00005695"/>
    </source>
</evidence>
<comment type="caution">
    <text evidence="5">The sequence shown here is derived from an EMBL/GenBank/DDBJ whole genome shotgun (WGS) entry which is preliminary data.</text>
</comment>
<dbReference type="Proteomes" id="UP000268016">
    <property type="component" value="Unassembled WGS sequence"/>
</dbReference>
<comment type="subcellular location">
    <subcellularLocation>
        <location evidence="1">Periplasm</location>
    </subcellularLocation>
</comment>
<feature type="domain" description="Solute-binding protein family 5" evidence="4">
    <location>
        <begin position="110"/>
        <end position="461"/>
    </location>
</feature>
<dbReference type="EMBL" id="RDRB01000001">
    <property type="protein sequence ID" value="ROU04210.1"/>
    <property type="molecule type" value="Genomic_DNA"/>
</dbReference>
<dbReference type="GO" id="GO:0043190">
    <property type="term" value="C:ATP-binding cassette (ABC) transporter complex"/>
    <property type="evidence" value="ECO:0007669"/>
    <property type="project" value="InterPro"/>
</dbReference>
<proteinExistence type="inferred from homology"/>
<sequence>MIRQTLTGGPVHPAARIHARDALAGKLDRREFMARTTALGLTAAGASALIGLSAPALAQSAAAPRRGGTLRMQMEVRQLKDPRTFDWSEMAWVASGWLEYLVEYNNDGSFTPMLLESWEVSDDAMHYTLNVRPGVSWNDGTPFTAEDVAFNIRNWCQRDAEGNSMAGRFAVIIDDATGEAMDGAIEVVDDLTVRLNLPAPDITLIAGMGDYPACIVPQDYDPADILSTQKGTGPYLNVEHAIGVRSVLVRNEDHDWWGYAAGKGAWLDRIEFIDYGQDPVSWLAAAEAGEVDLVYESVGDFIDLFDALGWTRREVVSGATIVIRPNQLAEVDGMRPYADKRVRQALVKAVDNTVCLDLGYAARGVPADNHHVAPIHPEYAEVPRLPHDPAAALALLEEAGMADFEFELVSIDDDWRRNTTDAVAAQLRDAGFSVTRSVIPGSTFWNNWTTFPFSSTNWNHRPLGTQILGLAYRSGEPWNEFGFASDDFDSLLAEANAIADADARREVMARLQAILVEEGVTIQPYWRSLYRHHRPEVVGADMHIAYMPRLYRFGFAG</sequence>
<accession>A0A3N2R9R4</accession>
<reference evidence="5 6" key="1">
    <citation type="submission" date="2018-10" db="EMBL/GenBank/DDBJ databases">
        <title>Histidinibacterium lentulum gen. nov., sp. nov., a marine bacterium from the culture broth of Picochlorum sp. 122.</title>
        <authorList>
            <person name="Wang G."/>
        </authorList>
    </citation>
    <scope>NUCLEOTIDE SEQUENCE [LARGE SCALE GENOMIC DNA]</scope>
    <source>
        <strain evidence="5 6">B17</strain>
    </source>
</reference>
<dbReference type="InterPro" id="IPR006311">
    <property type="entry name" value="TAT_signal"/>
</dbReference>
<organism evidence="5 6">
    <name type="scientific">Histidinibacterium lentulum</name>
    <dbReference type="NCBI Taxonomy" id="2480588"/>
    <lineage>
        <taxon>Bacteria</taxon>
        <taxon>Pseudomonadati</taxon>
        <taxon>Pseudomonadota</taxon>
        <taxon>Alphaproteobacteria</taxon>
        <taxon>Rhodobacterales</taxon>
        <taxon>Paracoccaceae</taxon>
        <taxon>Histidinibacterium</taxon>
    </lineage>
</organism>
<comment type="similarity">
    <text evidence="2">Belongs to the bacterial solute-binding protein 5 family.</text>
</comment>
<dbReference type="RefSeq" id="WP_123640618.1">
    <property type="nucleotide sequence ID" value="NZ_ML119081.1"/>
</dbReference>
<dbReference type="PIRSF" id="PIRSF002741">
    <property type="entry name" value="MppA"/>
    <property type="match status" value="1"/>
</dbReference>
<dbReference type="CDD" id="cd08503">
    <property type="entry name" value="PBP2_NikA_DppA_OppA_like_17"/>
    <property type="match status" value="1"/>
</dbReference>
<dbReference type="GO" id="GO:0030288">
    <property type="term" value="C:outer membrane-bounded periplasmic space"/>
    <property type="evidence" value="ECO:0007669"/>
    <property type="project" value="UniProtKB-ARBA"/>
</dbReference>
<evidence type="ECO:0000313" key="5">
    <source>
        <dbReference type="EMBL" id="ROU04210.1"/>
    </source>
</evidence>
<dbReference type="PANTHER" id="PTHR30290">
    <property type="entry name" value="PERIPLASMIC BINDING COMPONENT OF ABC TRANSPORTER"/>
    <property type="match status" value="1"/>
</dbReference>
<evidence type="ECO:0000256" key="1">
    <source>
        <dbReference type="ARBA" id="ARBA00004418"/>
    </source>
</evidence>
<dbReference type="PROSITE" id="PS51318">
    <property type="entry name" value="TAT"/>
    <property type="match status" value="1"/>
</dbReference>
<dbReference type="GO" id="GO:1904680">
    <property type="term" value="F:peptide transmembrane transporter activity"/>
    <property type="evidence" value="ECO:0007669"/>
    <property type="project" value="TreeGrafter"/>
</dbReference>
<dbReference type="Gene3D" id="3.10.105.10">
    <property type="entry name" value="Dipeptide-binding Protein, Domain 3"/>
    <property type="match status" value="1"/>
</dbReference>
<keyword evidence="3" id="KW-0732">Signal</keyword>
<dbReference type="SUPFAM" id="SSF53850">
    <property type="entry name" value="Periplasmic binding protein-like II"/>
    <property type="match status" value="1"/>
</dbReference>
<evidence type="ECO:0000256" key="3">
    <source>
        <dbReference type="ARBA" id="ARBA00022729"/>
    </source>
</evidence>
<dbReference type="OrthoDB" id="9803988at2"/>